<feature type="transmembrane region" description="Helical" evidence="6">
    <location>
        <begin position="91"/>
        <end position="108"/>
    </location>
</feature>
<comment type="caution">
    <text evidence="8">The sequence shown here is derived from an EMBL/GenBank/DDBJ whole genome shotgun (WGS) entry which is preliminary data.</text>
</comment>
<dbReference type="InterPro" id="IPR000620">
    <property type="entry name" value="EamA_dom"/>
</dbReference>
<feature type="transmembrane region" description="Helical" evidence="6">
    <location>
        <begin position="59"/>
        <end position="79"/>
    </location>
</feature>
<organism evidence="8 9">
    <name type="scientific">Saccharibacillus endophyticus</name>
    <dbReference type="NCBI Taxonomy" id="2060666"/>
    <lineage>
        <taxon>Bacteria</taxon>
        <taxon>Bacillati</taxon>
        <taxon>Bacillota</taxon>
        <taxon>Bacilli</taxon>
        <taxon>Bacillales</taxon>
        <taxon>Paenibacillaceae</taxon>
        <taxon>Saccharibacillus</taxon>
    </lineage>
</organism>
<dbReference type="EMBL" id="BMDD01000006">
    <property type="protein sequence ID" value="GGH85852.1"/>
    <property type="molecule type" value="Genomic_DNA"/>
</dbReference>
<accession>A0ABQ2A6H2</accession>
<dbReference type="InterPro" id="IPR037185">
    <property type="entry name" value="EmrE-like"/>
</dbReference>
<protein>
    <submittedName>
        <fullName evidence="8">Membrane protein</fullName>
    </submittedName>
</protein>
<evidence type="ECO:0000259" key="7">
    <source>
        <dbReference type="Pfam" id="PF00892"/>
    </source>
</evidence>
<dbReference type="Pfam" id="PF00892">
    <property type="entry name" value="EamA"/>
    <property type="match status" value="2"/>
</dbReference>
<feature type="transmembrane region" description="Helical" evidence="6">
    <location>
        <begin position="120"/>
        <end position="139"/>
    </location>
</feature>
<feature type="transmembrane region" description="Helical" evidence="6">
    <location>
        <begin position="237"/>
        <end position="256"/>
    </location>
</feature>
<keyword evidence="5 6" id="KW-0472">Membrane</keyword>
<keyword evidence="4 6" id="KW-1133">Transmembrane helix</keyword>
<sequence length="318" mass="34204">MGTITQEHRKTDTPKRISGAKTGIRHARTLYLIAALIAILLWSTSFVGTKIAYASFPPLTLGAARFAIASVILGGIMLLQREFTLPAPKDLGMMALSGLLGTTMYFALENIGVEMTTASSAALIVASYPAITALLEFMFYRTKISWMRGIGIAMAIFGVYRISGGGGSEGGEHALIGNLLLIAAGFVFAVYNFATRKVVGRYSMVTVSFYQTIAGTIAFIPLALIEKDKWQMPTTESMWMLLYLGLFCSVAAFMLYNYGLRGLTAGTAMALMNLVPIFGVALSIAVLGETLRPGDWIGGSIVILGVILSVREKKKPAR</sequence>
<dbReference type="InterPro" id="IPR050638">
    <property type="entry name" value="AA-Vitamin_Transporters"/>
</dbReference>
<evidence type="ECO:0000256" key="2">
    <source>
        <dbReference type="ARBA" id="ARBA00007362"/>
    </source>
</evidence>
<evidence type="ECO:0000256" key="1">
    <source>
        <dbReference type="ARBA" id="ARBA00004127"/>
    </source>
</evidence>
<feature type="transmembrane region" description="Helical" evidence="6">
    <location>
        <begin position="268"/>
        <end position="287"/>
    </location>
</feature>
<dbReference type="SUPFAM" id="SSF103481">
    <property type="entry name" value="Multidrug resistance efflux transporter EmrE"/>
    <property type="match status" value="2"/>
</dbReference>
<evidence type="ECO:0000256" key="4">
    <source>
        <dbReference type="ARBA" id="ARBA00022989"/>
    </source>
</evidence>
<evidence type="ECO:0000313" key="8">
    <source>
        <dbReference type="EMBL" id="GGH85852.1"/>
    </source>
</evidence>
<reference evidence="9" key="1">
    <citation type="journal article" date="2019" name="Int. J. Syst. Evol. Microbiol.">
        <title>The Global Catalogue of Microorganisms (GCM) 10K type strain sequencing project: providing services to taxonomists for standard genome sequencing and annotation.</title>
        <authorList>
            <consortium name="The Broad Institute Genomics Platform"/>
            <consortium name="The Broad Institute Genome Sequencing Center for Infectious Disease"/>
            <person name="Wu L."/>
            <person name="Ma J."/>
        </authorList>
    </citation>
    <scope>NUCLEOTIDE SEQUENCE [LARGE SCALE GENOMIC DNA]</scope>
    <source>
        <strain evidence="9">CCM 8702</strain>
    </source>
</reference>
<gene>
    <name evidence="8" type="ORF">GCM10007362_44250</name>
</gene>
<comment type="subcellular location">
    <subcellularLocation>
        <location evidence="1">Endomembrane system</location>
        <topology evidence="1">Multi-pass membrane protein</topology>
    </subcellularLocation>
</comment>
<evidence type="ECO:0000256" key="5">
    <source>
        <dbReference type="ARBA" id="ARBA00023136"/>
    </source>
</evidence>
<dbReference type="PANTHER" id="PTHR32322">
    <property type="entry name" value="INNER MEMBRANE TRANSPORTER"/>
    <property type="match status" value="1"/>
</dbReference>
<feature type="transmembrane region" description="Helical" evidence="6">
    <location>
        <begin position="206"/>
        <end position="225"/>
    </location>
</feature>
<keyword evidence="3 6" id="KW-0812">Transmembrane</keyword>
<evidence type="ECO:0000313" key="9">
    <source>
        <dbReference type="Proteomes" id="UP000605427"/>
    </source>
</evidence>
<feature type="transmembrane region" description="Helical" evidence="6">
    <location>
        <begin position="146"/>
        <end position="163"/>
    </location>
</feature>
<feature type="transmembrane region" description="Helical" evidence="6">
    <location>
        <begin position="175"/>
        <end position="194"/>
    </location>
</feature>
<evidence type="ECO:0000256" key="3">
    <source>
        <dbReference type="ARBA" id="ARBA00022692"/>
    </source>
</evidence>
<feature type="transmembrane region" description="Helical" evidence="6">
    <location>
        <begin position="293"/>
        <end position="310"/>
    </location>
</feature>
<name>A0ABQ2A6H2_9BACL</name>
<feature type="transmembrane region" description="Helical" evidence="6">
    <location>
        <begin position="30"/>
        <end position="53"/>
    </location>
</feature>
<dbReference type="PANTHER" id="PTHR32322:SF2">
    <property type="entry name" value="EAMA DOMAIN-CONTAINING PROTEIN"/>
    <property type="match status" value="1"/>
</dbReference>
<evidence type="ECO:0000256" key="6">
    <source>
        <dbReference type="SAM" id="Phobius"/>
    </source>
</evidence>
<proteinExistence type="inferred from homology"/>
<keyword evidence="9" id="KW-1185">Reference proteome</keyword>
<dbReference type="Proteomes" id="UP000605427">
    <property type="component" value="Unassembled WGS sequence"/>
</dbReference>
<comment type="similarity">
    <text evidence="2">Belongs to the EamA transporter family.</text>
</comment>
<feature type="domain" description="EamA" evidence="7">
    <location>
        <begin position="176"/>
        <end position="310"/>
    </location>
</feature>
<feature type="domain" description="EamA" evidence="7">
    <location>
        <begin position="31"/>
        <end position="162"/>
    </location>
</feature>
<dbReference type="Gene3D" id="1.10.3730.20">
    <property type="match status" value="1"/>
</dbReference>